<protein>
    <submittedName>
        <fullName evidence="1">Uncharacterized protein</fullName>
    </submittedName>
</protein>
<reference evidence="1" key="2">
    <citation type="journal article" date="2020" name="Nat. Commun.">
        <title>Large-scale genome sequencing of mycorrhizal fungi provides insights into the early evolution of symbiotic traits.</title>
        <authorList>
            <person name="Miyauchi S."/>
            <person name="Kiss E."/>
            <person name="Kuo A."/>
            <person name="Drula E."/>
            <person name="Kohler A."/>
            <person name="Sanchez-Garcia M."/>
            <person name="Morin E."/>
            <person name="Andreopoulos B."/>
            <person name="Barry K.W."/>
            <person name="Bonito G."/>
            <person name="Buee M."/>
            <person name="Carver A."/>
            <person name="Chen C."/>
            <person name="Cichocki N."/>
            <person name="Clum A."/>
            <person name="Culley D."/>
            <person name="Crous P.W."/>
            <person name="Fauchery L."/>
            <person name="Girlanda M."/>
            <person name="Hayes R.D."/>
            <person name="Keri Z."/>
            <person name="LaButti K."/>
            <person name="Lipzen A."/>
            <person name="Lombard V."/>
            <person name="Magnuson J."/>
            <person name="Maillard F."/>
            <person name="Murat C."/>
            <person name="Nolan M."/>
            <person name="Ohm R.A."/>
            <person name="Pangilinan J."/>
            <person name="Pereira M.F."/>
            <person name="Perotto S."/>
            <person name="Peter M."/>
            <person name="Pfister S."/>
            <person name="Riley R."/>
            <person name="Sitrit Y."/>
            <person name="Stielow J.B."/>
            <person name="Szollosi G."/>
            <person name="Zifcakova L."/>
            <person name="Stursova M."/>
            <person name="Spatafora J.W."/>
            <person name="Tedersoo L."/>
            <person name="Vaario L.M."/>
            <person name="Yamada A."/>
            <person name="Yan M."/>
            <person name="Wang P."/>
            <person name="Xu J."/>
            <person name="Bruns T."/>
            <person name="Baldrian P."/>
            <person name="Vilgalys R."/>
            <person name="Dunand C."/>
            <person name="Henrissat B."/>
            <person name="Grigoriev I.V."/>
            <person name="Hibbett D."/>
            <person name="Nagy L.G."/>
            <person name="Martin F.M."/>
        </authorList>
    </citation>
    <scope>NUCLEOTIDE SEQUENCE</scope>
    <source>
        <strain evidence="1">BED1</strain>
    </source>
</reference>
<organism evidence="1 2">
    <name type="scientific">Boletus edulis BED1</name>
    <dbReference type="NCBI Taxonomy" id="1328754"/>
    <lineage>
        <taxon>Eukaryota</taxon>
        <taxon>Fungi</taxon>
        <taxon>Dikarya</taxon>
        <taxon>Basidiomycota</taxon>
        <taxon>Agaricomycotina</taxon>
        <taxon>Agaricomycetes</taxon>
        <taxon>Agaricomycetidae</taxon>
        <taxon>Boletales</taxon>
        <taxon>Boletineae</taxon>
        <taxon>Boletaceae</taxon>
        <taxon>Boletoideae</taxon>
        <taxon>Boletus</taxon>
    </lineage>
</organism>
<dbReference type="EMBL" id="WHUW01000015">
    <property type="protein sequence ID" value="KAF8438958.1"/>
    <property type="molecule type" value="Genomic_DNA"/>
</dbReference>
<accession>A0AAD4GDJ1</accession>
<evidence type="ECO:0000313" key="1">
    <source>
        <dbReference type="EMBL" id="KAF8438958.1"/>
    </source>
</evidence>
<name>A0AAD4GDJ1_BOLED</name>
<evidence type="ECO:0000313" key="2">
    <source>
        <dbReference type="Proteomes" id="UP001194468"/>
    </source>
</evidence>
<proteinExistence type="predicted"/>
<keyword evidence="2" id="KW-1185">Reference proteome</keyword>
<dbReference type="InterPro" id="IPR027417">
    <property type="entry name" value="P-loop_NTPase"/>
</dbReference>
<feature type="non-terminal residue" evidence="1">
    <location>
        <position position="143"/>
    </location>
</feature>
<dbReference type="Proteomes" id="UP001194468">
    <property type="component" value="Unassembled WGS sequence"/>
</dbReference>
<feature type="non-terminal residue" evidence="1">
    <location>
        <position position="1"/>
    </location>
</feature>
<dbReference type="AlphaFoldDB" id="A0AAD4GDJ1"/>
<comment type="caution">
    <text evidence="1">The sequence shown here is derived from an EMBL/GenBank/DDBJ whole genome shotgun (WGS) entry which is preliminary data.</text>
</comment>
<gene>
    <name evidence="1" type="ORF">L210DRAFT_3337431</name>
</gene>
<sequence length="143" mass="15952">NIIVCGEPGVAAGRVINLIIGKTIIKPLTDYVREAMAVTPIDATLESKNIRILYIIGPRDPYLDLDIYHTAIRNMYQLGQRVKEAGGIHLVLLCMVGSKVTAAVESNYRLFCDCICHGLVPTMLIVTGLGKTKRMEDWWEKHK</sequence>
<dbReference type="Gene3D" id="3.40.50.300">
    <property type="entry name" value="P-loop containing nucleotide triphosphate hydrolases"/>
    <property type="match status" value="1"/>
</dbReference>
<reference evidence="1" key="1">
    <citation type="submission" date="2019-10" db="EMBL/GenBank/DDBJ databases">
        <authorList>
            <consortium name="DOE Joint Genome Institute"/>
            <person name="Kuo A."/>
            <person name="Miyauchi S."/>
            <person name="Kiss E."/>
            <person name="Drula E."/>
            <person name="Kohler A."/>
            <person name="Sanchez-Garcia M."/>
            <person name="Andreopoulos B."/>
            <person name="Barry K.W."/>
            <person name="Bonito G."/>
            <person name="Buee M."/>
            <person name="Carver A."/>
            <person name="Chen C."/>
            <person name="Cichocki N."/>
            <person name="Clum A."/>
            <person name="Culley D."/>
            <person name="Crous P.W."/>
            <person name="Fauchery L."/>
            <person name="Girlanda M."/>
            <person name="Hayes R."/>
            <person name="Keri Z."/>
            <person name="LaButti K."/>
            <person name="Lipzen A."/>
            <person name="Lombard V."/>
            <person name="Magnuson J."/>
            <person name="Maillard F."/>
            <person name="Morin E."/>
            <person name="Murat C."/>
            <person name="Nolan M."/>
            <person name="Ohm R."/>
            <person name="Pangilinan J."/>
            <person name="Pereira M."/>
            <person name="Perotto S."/>
            <person name="Peter M."/>
            <person name="Riley R."/>
            <person name="Sitrit Y."/>
            <person name="Stielow B."/>
            <person name="Szollosi G."/>
            <person name="Zifcakova L."/>
            <person name="Stursova M."/>
            <person name="Spatafora J.W."/>
            <person name="Tedersoo L."/>
            <person name="Vaario L.-M."/>
            <person name="Yamada A."/>
            <person name="Yan M."/>
            <person name="Wang P."/>
            <person name="Xu J."/>
            <person name="Bruns T."/>
            <person name="Baldrian P."/>
            <person name="Vilgalys R."/>
            <person name="Henrissat B."/>
            <person name="Grigoriev I.V."/>
            <person name="Hibbett D."/>
            <person name="Nagy L.G."/>
            <person name="Martin F.M."/>
        </authorList>
    </citation>
    <scope>NUCLEOTIDE SEQUENCE</scope>
    <source>
        <strain evidence="1">BED1</strain>
    </source>
</reference>